<dbReference type="Gene3D" id="6.10.250.730">
    <property type="match status" value="1"/>
</dbReference>
<proteinExistence type="predicted"/>
<accession>A0A7W6MDL7</accession>
<organism evidence="1 2">
    <name type="scientific">Rhizobium aethiopicum</name>
    <dbReference type="NCBI Taxonomy" id="1138170"/>
    <lineage>
        <taxon>Bacteria</taxon>
        <taxon>Pseudomonadati</taxon>
        <taxon>Pseudomonadota</taxon>
        <taxon>Alphaproteobacteria</taxon>
        <taxon>Hyphomicrobiales</taxon>
        <taxon>Rhizobiaceae</taxon>
        <taxon>Rhizobium/Agrobacterium group</taxon>
        <taxon>Rhizobium</taxon>
    </lineage>
</organism>
<evidence type="ECO:0000313" key="2">
    <source>
        <dbReference type="Proteomes" id="UP000524492"/>
    </source>
</evidence>
<dbReference type="Pfam" id="PF06169">
    <property type="entry name" value="DUF982"/>
    <property type="match status" value="1"/>
</dbReference>
<keyword evidence="2" id="KW-1185">Reference proteome</keyword>
<evidence type="ECO:0000313" key="1">
    <source>
        <dbReference type="EMBL" id="MBB4190228.1"/>
    </source>
</evidence>
<protein>
    <recommendedName>
        <fullName evidence="3">DUF982 domain-containing protein</fullName>
    </recommendedName>
</protein>
<dbReference type="RefSeq" id="WP_184452992.1">
    <property type="nucleotide sequence ID" value="NZ_JACIFV010000001.1"/>
</dbReference>
<gene>
    <name evidence="1" type="ORF">GGD53_000344</name>
</gene>
<dbReference type="InterPro" id="IPR010385">
    <property type="entry name" value="DUF982"/>
</dbReference>
<dbReference type="AlphaFoldDB" id="A0A7W6MDL7"/>
<reference evidence="1 2" key="1">
    <citation type="submission" date="2020-08" db="EMBL/GenBank/DDBJ databases">
        <title>Genomic Encyclopedia of Type Strains, Phase IV (KMG-V): Genome sequencing to study the core and pangenomes of soil and plant-associated prokaryotes.</title>
        <authorList>
            <person name="Whitman W."/>
        </authorList>
    </citation>
    <scope>NUCLEOTIDE SEQUENCE [LARGE SCALE GENOMIC DNA]</scope>
    <source>
        <strain evidence="1 2">SEMIA 4074</strain>
    </source>
</reference>
<evidence type="ECO:0008006" key="3">
    <source>
        <dbReference type="Google" id="ProtNLM"/>
    </source>
</evidence>
<sequence length="103" mass="10985">MCWDTSSAFTPVALALRGPATRKIVRTLGDAAHLLINDWPSDDGEEYVAAVKACVDAITGKISPERFREALLLAADEAGIAALTVVPVGVTERRPDLRSAVPR</sequence>
<dbReference type="Proteomes" id="UP000524492">
    <property type="component" value="Unassembled WGS sequence"/>
</dbReference>
<name>A0A7W6MDL7_9HYPH</name>
<dbReference type="EMBL" id="JACIFV010000001">
    <property type="protein sequence ID" value="MBB4190228.1"/>
    <property type="molecule type" value="Genomic_DNA"/>
</dbReference>
<comment type="caution">
    <text evidence="1">The sequence shown here is derived from an EMBL/GenBank/DDBJ whole genome shotgun (WGS) entry which is preliminary data.</text>
</comment>